<dbReference type="Proteomes" id="UP000030832">
    <property type="component" value="Unassembled WGS sequence"/>
</dbReference>
<name>A0A0B0IJ24_9BACI</name>
<sequence>MVKRFIAGLGIGLAAGYLLGPSLKGEKISPEKALKEVKKAVSKTYAISGSWIHMIPETVERNDISYTVYRGGLSTTNEQGTTQFEFLVDTKAGTLLELQSS</sequence>
<accession>A0A0B0IJ24</accession>
<dbReference type="EMBL" id="JRJU01000016">
    <property type="protein sequence ID" value="KHF39671.1"/>
    <property type="molecule type" value="Genomic_DNA"/>
</dbReference>
<dbReference type="eggNOG" id="COG5584">
    <property type="taxonomic scope" value="Bacteria"/>
</dbReference>
<evidence type="ECO:0000313" key="1">
    <source>
        <dbReference type="EMBL" id="KHF39671.1"/>
    </source>
</evidence>
<dbReference type="RefSeq" id="WP_034629887.1">
    <property type="nucleotide sequence ID" value="NZ_JRJU01000016.1"/>
</dbReference>
<reference evidence="1 2" key="1">
    <citation type="submission" date="2014-09" db="EMBL/GenBank/DDBJ databases">
        <title>Genome sequencing and annotation of Bacillus Okhensis strain Kh10-101T.</title>
        <authorList>
            <person name="Prakash J.S."/>
        </authorList>
    </citation>
    <scope>NUCLEOTIDE SEQUENCE [LARGE SCALE GENOMIC DNA]</scope>
    <source>
        <strain evidence="2">Kh10-101T</strain>
    </source>
</reference>
<comment type="caution">
    <text evidence="1">The sequence shown here is derived from an EMBL/GenBank/DDBJ whole genome shotgun (WGS) entry which is preliminary data.</text>
</comment>
<dbReference type="STRING" id="333138.LQ50_13655"/>
<keyword evidence="2" id="KW-1185">Reference proteome</keyword>
<gene>
    <name evidence="1" type="ORF">LQ50_13655</name>
</gene>
<dbReference type="OrthoDB" id="2989832at2"/>
<protein>
    <submittedName>
        <fullName evidence="1">Uncharacterized protein</fullName>
    </submittedName>
</protein>
<evidence type="ECO:0000313" key="2">
    <source>
        <dbReference type="Proteomes" id="UP000030832"/>
    </source>
</evidence>
<dbReference type="AlphaFoldDB" id="A0A0B0IJ24"/>
<organism evidence="1 2">
    <name type="scientific">Halalkalibacter okhensis</name>
    <dbReference type="NCBI Taxonomy" id="333138"/>
    <lineage>
        <taxon>Bacteria</taxon>
        <taxon>Bacillati</taxon>
        <taxon>Bacillota</taxon>
        <taxon>Bacilli</taxon>
        <taxon>Bacillales</taxon>
        <taxon>Bacillaceae</taxon>
        <taxon>Halalkalibacter</taxon>
    </lineage>
</organism>
<proteinExistence type="predicted"/>